<evidence type="ECO:0000256" key="2">
    <source>
        <dbReference type="ARBA" id="ARBA00004479"/>
    </source>
</evidence>
<evidence type="ECO:0000259" key="13">
    <source>
        <dbReference type="PROSITE" id="PS51534"/>
    </source>
</evidence>
<dbReference type="GO" id="GO:0006954">
    <property type="term" value="P:inflammatory response"/>
    <property type="evidence" value="ECO:0007669"/>
    <property type="project" value="UniProtKB-KW"/>
</dbReference>
<evidence type="ECO:0000256" key="9">
    <source>
        <dbReference type="ARBA" id="ARBA00023180"/>
    </source>
</evidence>
<evidence type="ECO:0000256" key="12">
    <source>
        <dbReference type="SAM" id="Phobius"/>
    </source>
</evidence>
<feature type="region of interest" description="Disordered" evidence="11">
    <location>
        <begin position="685"/>
        <end position="716"/>
    </location>
</feature>
<evidence type="ECO:0000256" key="1">
    <source>
        <dbReference type="ARBA" id="ARBA00004162"/>
    </source>
</evidence>
<keyword evidence="4 12" id="KW-0812">Transmembrane</keyword>
<keyword evidence="7 12" id="KW-0472">Membrane</keyword>
<dbReference type="Gene3D" id="3.40.50.11530">
    <property type="match status" value="1"/>
</dbReference>
<accession>A0AAW0MYT2</accession>
<gene>
    <name evidence="14" type="ORF">WMY93_027988</name>
</gene>
<keyword evidence="5" id="KW-0732">Signal</keyword>
<evidence type="ECO:0000256" key="4">
    <source>
        <dbReference type="ARBA" id="ARBA00022692"/>
    </source>
</evidence>
<dbReference type="InterPro" id="IPR027841">
    <property type="entry name" value="IL-17_rcpt_C/E_N"/>
</dbReference>
<keyword evidence="8" id="KW-0675">Receptor</keyword>
<evidence type="ECO:0000313" key="14">
    <source>
        <dbReference type="EMBL" id="KAK7884865.1"/>
    </source>
</evidence>
<dbReference type="PROSITE" id="PS51534">
    <property type="entry name" value="SEFIR"/>
    <property type="match status" value="1"/>
</dbReference>
<proteinExistence type="predicted"/>
<evidence type="ECO:0000256" key="3">
    <source>
        <dbReference type="ARBA" id="ARBA00022475"/>
    </source>
</evidence>
<evidence type="ECO:0000256" key="11">
    <source>
        <dbReference type="SAM" id="MobiDB-lite"/>
    </source>
</evidence>
<keyword evidence="15" id="KW-1185">Reference proteome</keyword>
<comment type="caution">
    <text evidence="14">The sequence shown here is derived from an EMBL/GenBank/DDBJ whole genome shotgun (WGS) entry which is preliminary data.</text>
</comment>
<comment type="subcellular location">
    <subcellularLocation>
        <location evidence="1">Cell membrane</location>
        <topology evidence="1">Single-pass membrane protein</topology>
    </subcellularLocation>
    <subcellularLocation>
        <location evidence="2">Membrane</location>
        <topology evidence="2">Single-pass type I membrane protein</topology>
    </subcellularLocation>
</comment>
<keyword evidence="3" id="KW-1003">Cell membrane</keyword>
<dbReference type="GO" id="GO:0030368">
    <property type="term" value="F:interleukin-17 receptor activity"/>
    <property type="evidence" value="ECO:0007669"/>
    <property type="project" value="InterPro"/>
</dbReference>
<feature type="domain" description="SEFIR" evidence="13">
    <location>
        <begin position="462"/>
        <end position="628"/>
    </location>
</feature>
<evidence type="ECO:0000256" key="5">
    <source>
        <dbReference type="ARBA" id="ARBA00022729"/>
    </source>
</evidence>
<evidence type="ECO:0000256" key="10">
    <source>
        <dbReference type="ARBA" id="ARBA00023198"/>
    </source>
</evidence>
<dbReference type="PANTHER" id="PTHR15583">
    <property type="entry name" value="INTERLEUKIN-17 RECEPTOR"/>
    <property type="match status" value="1"/>
</dbReference>
<feature type="transmembrane region" description="Helical" evidence="12">
    <location>
        <begin position="416"/>
        <end position="443"/>
    </location>
</feature>
<dbReference type="GO" id="GO:0005886">
    <property type="term" value="C:plasma membrane"/>
    <property type="evidence" value="ECO:0007669"/>
    <property type="project" value="UniProtKB-SubCell"/>
</dbReference>
<evidence type="ECO:0000256" key="8">
    <source>
        <dbReference type="ARBA" id="ARBA00023170"/>
    </source>
</evidence>
<dbReference type="InterPro" id="IPR013568">
    <property type="entry name" value="SEFIR_dom"/>
</dbReference>
<keyword evidence="9" id="KW-0325">Glycoprotein</keyword>
<dbReference type="Pfam" id="PF08357">
    <property type="entry name" value="SEFIR"/>
    <property type="match status" value="1"/>
</dbReference>
<name>A0AAW0MYT2_9GOBI</name>
<dbReference type="PANTHER" id="PTHR15583:SF12">
    <property type="entry name" value="INTERLEUKIN-17 RECEPTOR C"/>
    <property type="match status" value="1"/>
</dbReference>
<dbReference type="Proteomes" id="UP001460270">
    <property type="component" value="Unassembled WGS sequence"/>
</dbReference>
<dbReference type="InterPro" id="IPR039465">
    <property type="entry name" value="IL-17_rcpt-like"/>
</dbReference>
<reference evidence="15" key="1">
    <citation type="submission" date="2024-04" db="EMBL/GenBank/DDBJ databases">
        <title>Salinicola lusitanus LLJ914,a marine bacterium isolated from the Okinawa Trough.</title>
        <authorList>
            <person name="Li J."/>
        </authorList>
    </citation>
    <scope>NUCLEOTIDE SEQUENCE [LARGE SCALE GENOMIC DNA]</scope>
</reference>
<evidence type="ECO:0000256" key="6">
    <source>
        <dbReference type="ARBA" id="ARBA00022989"/>
    </source>
</evidence>
<dbReference type="Pfam" id="PF15037">
    <property type="entry name" value="IL17_R_N"/>
    <property type="match status" value="1"/>
</dbReference>
<sequence length="716" mass="79951">MAQADMALKTTKFTGKRVFIMASLLHLCWRSSWTEAMGLIDLNSPELICSEGLQDCKVTTVSLYEAEASDPEGSVNITQVDLRAVLCCTRGEFCMPCLQLIISLTEVVNDLEESGDSAEVSLSKQQTTEASGHSMFQEALVKICFSSPGSREFCKRLQFTFSRPNEAIQHKLLLKEKVTFGAPVLVRVLAQMREYRRNITIPSLEKVCSLNLQSTKITECEVPSLQVVTDSKAKVIRLKLENNTKEKTLLCQMMWDETPGEMIPMCEERKEIVVSLNSAAPCLCFQVWWQDNKLRRKYCPFKNLQVAMERMISSVSLTLMEYTREGSSVLLWNVSAPCRLKAEVWLCKRDVVSGDCHEVTESRQKLDGRAWVMTRRERWKTGEFNFSSHPLLCLQIKLDGIHSHLDPFCPFAVARWHWIVLLLVALLLVFVSILGACCIQGLIKGFAWKWLKDDDVKGAVGGGHIVLLYPPDDEQALPGLMCHLGSSLQALGCSVSLDLWSHAELSVLGPVPWLHSRLDQLQRQGGKVVLVLTQAARKKAEEWGARSWERFTTNQKDIDSSSSSNCVDVFSASLSCILADYLQGRAGERFMLVQFESLPPEGVCQPLPELFRGLHVYSLPSQSLGFLTELAGARQMATSSSRRKRAHGLRMASRALARGLSGFTAGTAVLRLAVMPQSCVRTGEEDAAETMPLQPYQVTPPSSPDTDLKVSQMEWV</sequence>
<evidence type="ECO:0000256" key="7">
    <source>
        <dbReference type="ARBA" id="ARBA00023136"/>
    </source>
</evidence>
<evidence type="ECO:0000313" key="15">
    <source>
        <dbReference type="Proteomes" id="UP001460270"/>
    </source>
</evidence>
<keyword evidence="6 12" id="KW-1133">Transmembrane helix</keyword>
<keyword evidence="10" id="KW-0395">Inflammatory response</keyword>
<organism evidence="14 15">
    <name type="scientific">Mugilogobius chulae</name>
    <name type="common">yellowstripe goby</name>
    <dbReference type="NCBI Taxonomy" id="88201"/>
    <lineage>
        <taxon>Eukaryota</taxon>
        <taxon>Metazoa</taxon>
        <taxon>Chordata</taxon>
        <taxon>Craniata</taxon>
        <taxon>Vertebrata</taxon>
        <taxon>Euteleostomi</taxon>
        <taxon>Actinopterygii</taxon>
        <taxon>Neopterygii</taxon>
        <taxon>Teleostei</taxon>
        <taxon>Neoteleostei</taxon>
        <taxon>Acanthomorphata</taxon>
        <taxon>Gobiaria</taxon>
        <taxon>Gobiiformes</taxon>
        <taxon>Gobioidei</taxon>
        <taxon>Gobiidae</taxon>
        <taxon>Gobionellinae</taxon>
        <taxon>Mugilogobius</taxon>
    </lineage>
</organism>
<protein>
    <recommendedName>
        <fullName evidence="13">SEFIR domain-containing protein</fullName>
    </recommendedName>
</protein>
<dbReference type="EMBL" id="JBBPFD010000020">
    <property type="protein sequence ID" value="KAK7884865.1"/>
    <property type="molecule type" value="Genomic_DNA"/>
</dbReference>
<dbReference type="AlphaFoldDB" id="A0AAW0MYT2"/>